<dbReference type="Proteomes" id="UP000005837">
    <property type="component" value="Unassembled WGS sequence"/>
</dbReference>
<reference evidence="1 2" key="1">
    <citation type="submission" date="2009-01" db="EMBL/GenBank/DDBJ databases">
        <authorList>
            <person name="Fulton L."/>
            <person name="Clifton S."/>
            <person name="Chinwalla A.T."/>
            <person name="Mitreva M."/>
            <person name="Sodergren E."/>
            <person name="Weinstock G."/>
            <person name="Clifton S."/>
            <person name="Dooling D.J."/>
            <person name="Fulton B."/>
            <person name="Minx P."/>
            <person name="Pepin K.H."/>
            <person name="Johnson M."/>
            <person name="Bhonagiri V."/>
            <person name="Nash W.E."/>
            <person name="Mardis E.R."/>
            <person name="Wilson R.K."/>
        </authorList>
    </citation>
    <scope>NUCLEOTIDE SEQUENCE [LARGE SCALE GENOMIC DNA]</scope>
    <source>
        <strain evidence="1 2">ATCC 23834</strain>
    </source>
</reference>
<evidence type="ECO:0000313" key="1">
    <source>
        <dbReference type="EMBL" id="EEG25222.1"/>
    </source>
</evidence>
<evidence type="ECO:0000313" key="2">
    <source>
        <dbReference type="Proteomes" id="UP000005837"/>
    </source>
</evidence>
<gene>
    <name evidence="1" type="ORF">EIKCOROL_00041</name>
</gene>
<organism evidence="1 2">
    <name type="scientific">Eikenella corrodens ATCC 23834</name>
    <dbReference type="NCBI Taxonomy" id="546274"/>
    <lineage>
        <taxon>Bacteria</taxon>
        <taxon>Pseudomonadati</taxon>
        <taxon>Pseudomonadota</taxon>
        <taxon>Betaproteobacteria</taxon>
        <taxon>Neisseriales</taxon>
        <taxon>Neisseriaceae</taxon>
        <taxon>Eikenella</taxon>
    </lineage>
</organism>
<accession>C0DRS5</accession>
<dbReference type="AlphaFoldDB" id="C0DRS5"/>
<sequence>MPQGRQKHTAVSPKQTCCFQVAPPPAKGYLKTITLYFKHHLPKIRP</sequence>
<dbReference type="HOGENOM" id="CLU_3183136_0_0_4"/>
<proteinExistence type="predicted"/>
<comment type="caution">
    <text evidence="1">The sequence shown here is derived from an EMBL/GenBank/DDBJ whole genome shotgun (WGS) entry which is preliminary data.</text>
</comment>
<protein>
    <submittedName>
        <fullName evidence="1">Uncharacterized protein</fullName>
    </submittedName>
</protein>
<name>C0DRS5_EIKCO</name>
<dbReference type="EMBL" id="ACEA01000002">
    <property type="protein sequence ID" value="EEG25222.1"/>
    <property type="molecule type" value="Genomic_DNA"/>
</dbReference>